<dbReference type="SUPFAM" id="SSF81452">
    <property type="entry name" value="Cytochrome c oxidase subunit III-like"/>
    <property type="match status" value="1"/>
</dbReference>
<sequence length="194" mass="20368">MSRVVAVREPIWWGAVGAITVLSSMHVTIAFAAIYLAQGAEAWPPAETPLPAPGLPLAVVGAGVLTLLAAVAAHRRVARDQPGRLQAAAAVVAVLLAISVALSLGDLLSLGYDHTVNAFASAYWVNVGLHAIVAFAVLVAHAVLALRHWAPEEQLRLRNAYVATLLLTYYVAVGWGTAYAVLHLVPRYWVGGGA</sequence>
<feature type="transmembrane region" description="Helical" evidence="1">
    <location>
        <begin position="159"/>
        <end position="182"/>
    </location>
</feature>
<keyword evidence="1" id="KW-0812">Transmembrane</keyword>
<dbReference type="AlphaFoldDB" id="A0A411YB24"/>
<name>A0A411YB24_9ACTN</name>
<dbReference type="KEGG" id="erz:ER308_01540"/>
<reference evidence="2 3" key="1">
    <citation type="submission" date="2019-01" db="EMBL/GenBank/DDBJ databases">
        <title>Egibacter rhizosphaerae EGI 80759T.</title>
        <authorList>
            <person name="Chen D.-D."/>
            <person name="Tian Y."/>
            <person name="Jiao J.-Y."/>
            <person name="Zhang X.-T."/>
            <person name="Zhang Y.-G."/>
            <person name="Zhang Y."/>
            <person name="Xiao M."/>
            <person name="Shu W.-S."/>
            <person name="Li W.-J."/>
        </authorList>
    </citation>
    <scope>NUCLEOTIDE SEQUENCE [LARGE SCALE GENOMIC DNA]</scope>
    <source>
        <strain evidence="2 3">EGI 80759</strain>
    </source>
</reference>
<gene>
    <name evidence="2" type="ORF">ER308_01540</name>
</gene>
<feature type="transmembrane region" description="Helical" evidence="1">
    <location>
        <begin position="12"/>
        <end position="35"/>
    </location>
</feature>
<keyword evidence="1" id="KW-0472">Membrane</keyword>
<accession>A0A411YB24</accession>
<protein>
    <recommendedName>
        <fullName evidence="4">DUF420 domain-containing protein</fullName>
    </recommendedName>
</protein>
<feature type="transmembrane region" description="Helical" evidence="1">
    <location>
        <begin position="124"/>
        <end position="147"/>
    </location>
</feature>
<evidence type="ECO:0000313" key="2">
    <source>
        <dbReference type="EMBL" id="QBI18382.1"/>
    </source>
</evidence>
<evidence type="ECO:0000256" key="1">
    <source>
        <dbReference type="SAM" id="Phobius"/>
    </source>
</evidence>
<dbReference type="RefSeq" id="WP_131153380.1">
    <property type="nucleotide sequence ID" value="NZ_CP036402.1"/>
</dbReference>
<keyword evidence="1" id="KW-1133">Transmembrane helix</keyword>
<dbReference type="Gene3D" id="1.20.120.80">
    <property type="entry name" value="Cytochrome c oxidase, subunit III, four-helix bundle"/>
    <property type="match status" value="1"/>
</dbReference>
<feature type="transmembrane region" description="Helical" evidence="1">
    <location>
        <begin position="85"/>
        <end position="104"/>
    </location>
</feature>
<proteinExistence type="predicted"/>
<dbReference type="Proteomes" id="UP000291469">
    <property type="component" value="Chromosome"/>
</dbReference>
<dbReference type="EMBL" id="CP036402">
    <property type="protein sequence ID" value="QBI18382.1"/>
    <property type="molecule type" value="Genomic_DNA"/>
</dbReference>
<dbReference type="GO" id="GO:0004129">
    <property type="term" value="F:cytochrome-c oxidase activity"/>
    <property type="evidence" value="ECO:0007669"/>
    <property type="project" value="InterPro"/>
</dbReference>
<feature type="transmembrane region" description="Helical" evidence="1">
    <location>
        <begin position="55"/>
        <end position="73"/>
    </location>
</feature>
<dbReference type="GO" id="GO:0016020">
    <property type="term" value="C:membrane"/>
    <property type="evidence" value="ECO:0007669"/>
    <property type="project" value="InterPro"/>
</dbReference>
<evidence type="ECO:0000313" key="3">
    <source>
        <dbReference type="Proteomes" id="UP000291469"/>
    </source>
</evidence>
<keyword evidence="3" id="KW-1185">Reference proteome</keyword>
<organism evidence="2 3">
    <name type="scientific">Egibacter rhizosphaerae</name>
    <dbReference type="NCBI Taxonomy" id="1670831"/>
    <lineage>
        <taxon>Bacteria</taxon>
        <taxon>Bacillati</taxon>
        <taxon>Actinomycetota</taxon>
        <taxon>Nitriliruptoria</taxon>
        <taxon>Egibacterales</taxon>
        <taxon>Egibacteraceae</taxon>
        <taxon>Egibacter</taxon>
    </lineage>
</organism>
<dbReference type="GO" id="GO:0022904">
    <property type="term" value="P:respiratory electron transport chain"/>
    <property type="evidence" value="ECO:0007669"/>
    <property type="project" value="InterPro"/>
</dbReference>
<evidence type="ECO:0008006" key="4">
    <source>
        <dbReference type="Google" id="ProtNLM"/>
    </source>
</evidence>
<dbReference type="InterPro" id="IPR035973">
    <property type="entry name" value="Cyt_c_oxidase_su3-like_sf"/>
</dbReference>
<dbReference type="InterPro" id="IPR013833">
    <property type="entry name" value="Cyt_c_oxidase_su3_a-hlx"/>
</dbReference>